<reference evidence="1" key="1">
    <citation type="journal article" date="2015" name="Nature">
        <title>Complex archaea that bridge the gap between prokaryotes and eukaryotes.</title>
        <authorList>
            <person name="Spang A."/>
            <person name="Saw J.H."/>
            <person name="Jorgensen S.L."/>
            <person name="Zaremba-Niedzwiedzka K."/>
            <person name="Martijn J."/>
            <person name="Lind A.E."/>
            <person name="van Eijk R."/>
            <person name="Schleper C."/>
            <person name="Guy L."/>
            <person name="Ettema T.J."/>
        </authorList>
    </citation>
    <scope>NUCLEOTIDE SEQUENCE</scope>
</reference>
<dbReference type="EMBL" id="LAZR01034352">
    <property type="protein sequence ID" value="KKL45528.1"/>
    <property type="molecule type" value="Genomic_DNA"/>
</dbReference>
<comment type="caution">
    <text evidence="1">The sequence shown here is derived from an EMBL/GenBank/DDBJ whole genome shotgun (WGS) entry which is preliminary data.</text>
</comment>
<dbReference type="AlphaFoldDB" id="A0A0F9C819"/>
<evidence type="ECO:0000313" key="1">
    <source>
        <dbReference type="EMBL" id="KKL45528.1"/>
    </source>
</evidence>
<accession>A0A0F9C819</accession>
<protein>
    <submittedName>
        <fullName evidence="1">Uncharacterized protein</fullName>
    </submittedName>
</protein>
<proteinExistence type="predicted"/>
<feature type="non-terminal residue" evidence="1">
    <location>
        <position position="1"/>
    </location>
</feature>
<name>A0A0F9C819_9ZZZZ</name>
<gene>
    <name evidence="1" type="ORF">LCGC14_2354740</name>
</gene>
<organism evidence="1">
    <name type="scientific">marine sediment metagenome</name>
    <dbReference type="NCBI Taxonomy" id="412755"/>
    <lineage>
        <taxon>unclassified sequences</taxon>
        <taxon>metagenomes</taxon>
        <taxon>ecological metagenomes</taxon>
    </lineage>
</organism>
<sequence>FSRLMDMRMYEEYDVDSEKVVTA</sequence>